<protein>
    <submittedName>
        <fullName evidence="1">DUF296 domain-containing protein</fullName>
    </submittedName>
</protein>
<evidence type="ECO:0000313" key="1">
    <source>
        <dbReference type="EMBL" id="MDN3710944.1"/>
    </source>
</evidence>
<comment type="caution">
    <text evidence="1">The sequence shown here is derived from an EMBL/GenBank/DDBJ whole genome shotgun (WGS) entry which is preliminary data.</text>
</comment>
<organism evidence="1 2">
    <name type="scientific">Paracoccus cavernae</name>
    <dbReference type="NCBI Taxonomy" id="1571207"/>
    <lineage>
        <taxon>Bacteria</taxon>
        <taxon>Pseudomonadati</taxon>
        <taxon>Pseudomonadota</taxon>
        <taxon>Alphaproteobacteria</taxon>
        <taxon>Rhodobacterales</taxon>
        <taxon>Paracoccaceae</taxon>
        <taxon>Paracoccus</taxon>
    </lineage>
</organism>
<keyword evidence="2" id="KW-1185">Reference proteome</keyword>
<dbReference type="Gene3D" id="3.30.1330.80">
    <property type="entry name" value="Hypothetical protein, similar to alpha- acetolactate decarboxylase, domain 2"/>
    <property type="match status" value="1"/>
</dbReference>
<evidence type="ECO:0000313" key="2">
    <source>
        <dbReference type="Proteomes" id="UP001243846"/>
    </source>
</evidence>
<name>A0ABT8D2C6_9RHOB</name>
<dbReference type="EMBL" id="JAUFRC010000001">
    <property type="protein sequence ID" value="MDN3710944.1"/>
    <property type="molecule type" value="Genomic_DNA"/>
</dbReference>
<accession>A0ABT8D2C6</accession>
<dbReference type="SUPFAM" id="SSF117856">
    <property type="entry name" value="AF0104/ALDC/Ptd012-like"/>
    <property type="match status" value="1"/>
</dbReference>
<sequence>MGHLLPHDCIVAEDQAVSGLGSTSNAFAARYDPETNFTLFHPETEGEAGPRGQGSGVFLRIAPDTDLSDAIAEVARAAGIANARIHGVGSICEPHFAQTGRIATPITEVRIDQGDIRDGAVSLAVSYVDTDWRIHSGRLVSGKNPVGVTFEVLIEDLGVASP</sequence>
<reference evidence="2" key="1">
    <citation type="journal article" date="2019" name="Int. J. Syst. Evol. Microbiol.">
        <title>The Global Catalogue of Microorganisms (GCM) 10K type strain sequencing project: providing services to taxonomists for standard genome sequencing and annotation.</title>
        <authorList>
            <consortium name="The Broad Institute Genomics Platform"/>
            <consortium name="The Broad Institute Genome Sequencing Center for Infectious Disease"/>
            <person name="Wu L."/>
            <person name="Ma J."/>
        </authorList>
    </citation>
    <scope>NUCLEOTIDE SEQUENCE [LARGE SCALE GENOMIC DNA]</scope>
    <source>
        <strain evidence="2">CECT 8482</strain>
    </source>
</reference>
<gene>
    <name evidence="1" type="ORF">QWZ10_02335</name>
</gene>
<dbReference type="RefSeq" id="WP_377786105.1">
    <property type="nucleotide sequence ID" value="NZ_JBHUOC010000001.1"/>
</dbReference>
<proteinExistence type="predicted"/>
<dbReference type="Proteomes" id="UP001243846">
    <property type="component" value="Unassembled WGS sequence"/>
</dbReference>